<accession>X1D9M5</accession>
<protein>
    <submittedName>
        <fullName evidence="1">Uncharacterized protein</fullName>
    </submittedName>
</protein>
<organism evidence="1">
    <name type="scientific">marine sediment metagenome</name>
    <dbReference type="NCBI Taxonomy" id="412755"/>
    <lineage>
        <taxon>unclassified sequences</taxon>
        <taxon>metagenomes</taxon>
        <taxon>ecological metagenomes</taxon>
    </lineage>
</organism>
<evidence type="ECO:0000313" key="1">
    <source>
        <dbReference type="EMBL" id="GAH01789.1"/>
    </source>
</evidence>
<dbReference type="EMBL" id="BART01021563">
    <property type="protein sequence ID" value="GAH01789.1"/>
    <property type="molecule type" value="Genomic_DNA"/>
</dbReference>
<gene>
    <name evidence="1" type="ORF">S01H4_39740</name>
</gene>
<dbReference type="AlphaFoldDB" id="X1D9M5"/>
<feature type="non-terminal residue" evidence="1">
    <location>
        <position position="1"/>
    </location>
</feature>
<comment type="caution">
    <text evidence="1">The sequence shown here is derived from an EMBL/GenBank/DDBJ whole genome shotgun (WGS) entry which is preliminary data.</text>
</comment>
<reference evidence="1" key="1">
    <citation type="journal article" date="2014" name="Front. Microbiol.">
        <title>High frequency of phylogenetically diverse reductive dehalogenase-homologous genes in deep subseafloor sedimentary metagenomes.</title>
        <authorList>
            <person name="Kawai M."/>
            <person name="Futagami T."/>
            <person name="Toyoda A."/>
            <person name="Takaki Y."/>
            <person name="Nishi S."/>
            <person name="Hori S."/>
            <person name="Arai W."/>
            <person name="Tsubouchi T."/>
            <person name="Morono Y."/>
            <person name="Uchiyama I."/>
            <person name="Ito T."/>
            <person name="Fujiyama A."/>
            <person name="Inagaki F."/>
            <person name="Takami H."/>
        </authorList>
    </citation>
    <scope>NUCLEOTIDE SEQUENCE</scope>
    <source>
        <strain evidence="1">Expedition CK06-06</strain>
    </source>
</reference>
<name>X1D9M5_9ZZZZ</name>
<proteinExistence type="predicted"/>
<sequence length="39" mass="4434">VIHKTGMEITIKTDKVKKNFLIDLKCIHKTNITAPKNAK</sequence>